<proteinExistence type="predicted"/>
<dbReference type="PROSITE" id="PS50943">
    <property type="entry name" value="HTH_CROC1"/>
    <property type="match status" value="1"/>
</dbReference>
<dbReference type="InterPro" id="IPR001387">
    <property type="entry name" value="Cro/C1-type_HTH"/>
</dbReference>
<gene>
    <name evidence="3" type="ORF">DFR39_10299</name>
</gene>
<dbReference type="EMBL" id="SNXE01000002">
    <property type="protein sequence ID" value="TDP11721.1"/>
    <property type="molecule type" value="Genomic_DNA"/>
</dbReference>
<feature type="region of interest" description="Disordered" evidence="1">
    <location>
        <begin position="1"/>
        <end position="25"/>
    </location>
</feature>
<evidence type="ECO:0000259" key="2">
    <source>
        <dbReference type="PROSITE" id="PS50943"/>
    </source>
</evidence>
<keyword evidence="4" id="KW-1185">Reference proteome</keyword>
<dbReference type="Gene3D" id="1.10.260.40">
    <property type="entry name" value="lambda repressor-like DNA-binding domains"/>
    <property type="match status" value="1"/>
</dbReference>
<feature type="region of interest" description="Disordered" evidence="1">
    <location>
        <begin position="161"/>
        <end position="203"/>
    </location>
</feature>
<evidence type="ECO:0000256" key="1">
    <source>
        <dbReference type="SAM" id="MobiDB-lite"/>
    </source>
</evidence>
<dbReference type="PANTHER" id="PTHR34475:SF1">
    <property type="entry name" value="CYTOSKELETON PROTEIN RODZ"/>
    <property type="match status" value="1"/>
</dbReference>
<comment type="caution">
    <text evidence="3">The sequence shown here is derived from an EMBL/GenBank/DDBJ whole genome shotgun (WGS) entry which is preliminary data.</text>
</comment>
<accession>A0A4R6N843</accession>
<dbReference type="Proteomes" id="UP000295357">
    <property type="component" value="Unassembled WGS sequence"/>
</dbReference>
<dbReference type="AlphaFoldDB" id="A0A4R6N843"/>
<feature type="compositionally biased region" description="Low complexity" evidence="1">
    <location>
        <begin position="168"/>
        <end position="203"/>
    </location>
</feature>
<dbReference type="PANTHER" id="PTHR34475">
    <property type="match status" value="1"/>
</dbReference>
<evidence type="ECO:0000313" key="4">
    <source>
        <dbReference type="Proteomes" id="UP000295357"/>
    </source>
</evidence>
<sequence>MSTIVSEAPGQVAPDAMQPSQTAGGRLRAARQAQGLSIATLAARLKVPQAKLEAMEADRHQDLPDATFTRALAKAMCRALQLDAAPVLELLPRGSEPGLDRVSKGLNTPFRERMAGDGSPSLEWLKRPMIWGPGLLLAGALAVYLLPNEWLQPPAASEIESPKSMVEPQAFPTASPTSSPAPAASADASLQSQAPVPAANVSPAPTTAASAAAAVSAAVPAPTASAPLPGQVPMQIKAREDSWVEVSDAQGQVLFSRLLRGGEQAALNVQPPLRLRVGNVAGTDIVLRGSPVDLSAQARDNVLRMELK</sequence>
<reference evidence="3 4" key="1">
    <citation type="submission" date="2019-03" db="EMBL/GenBank/DDBJ databases">
        <title>Genomic Encyclopedia of Type Strains, Phase IV (KMG-IV): sequencing the most valuable type-strain genomes for metagenomic binning, comparative biology and taxonomic classification.</title>
        <authorList>
            <person name="Goeker M."/>
        </authorList>
    </citation>
    <scope>NUCLEOTIDE SEQUENCE [LARGE SCALE GENOMIC DNA]</scope>
    <source>
        <strain evidence="3 4">DSM 25082</strain>
    </source>
</reference>
<dbReference type="GO" id="GO:0003677">
    <property type="term" value="F:DNA binding"/>
    <property type="evidence" value="ECO:0007669"/>
    <property type="project" value="InterPro"/>
</dbReference>
<protein>
    <submittedName>
        <fullName evidence="3">Cytoskeleton protein RodZ</fullName>
    </submittedName>
</protein>
<dbReference type="CDD" id="cd00093">
    <property type="entry name" value="HTH_XRE"/>
    <property type="match status" value="1"/>
</dbReference>
<dbReference type="SUPFAM" id="SSF47413">
    <property type="entry name" value="lambda repressor-like DNA-binding domains"/>
    <property type="match status" value="1"/>
</dbReference>
<organism evidence="3 4">
    <name type="scientific">Roseateles asaccharophilus</name>
    <dbReference type="NCBI Taxonomy" id="582607"/>
    <lineage>
        <taxon>Bacteria</taxon>
        <taxon>Pseudomonadati</taxon>
        <taxon>Pseudomonadota</taxon>
        <taxon>Betaproteobacteria</taxon>
        <taxon>Burkholderiales</taxon>
        <taxon>Sphaerotilaceae</taxon>
        <taxon>Roseateles</taxon>
    </lineage>
</organism>
<dbReference type="RefSeq" id="WP_246030701.1">
    <property type="nucleotide sequence ID" value="NZ_JAUFPJ010000002.1"/>
</dbReference>
<dbReference type="Pfam" id="PF13464">
    <property type="entry name" value="RodZ_C"/>
    <property type="match status" value="1"/>
</dbReference>
<dbReference type="InterPro" id="IPR025194">
    <property type="entry name" value="RodZ-like_C"/>
</dbReference>
<dbReference type="SMART" id="SM00530">
    <property type="entry name" value="HTH_XRE"/>
    <property type="match status" value="1"/>
</dbReference>
<name>A0A4R6N843_9BURK</name>
<dbReference type="InterPro" id="IPR050400">
    <property type="entry name" value="Bact_Cytoskel_RodZ"/>
</dbReference>
<dbReference type="InterPro" id="IPR010982">
    <property type="entry name" value="Lambda_DNA-bd_dom_sf"/>
</dbReference>
<feature type="domain" description="HTH cro/C1-type" evidence="2">
    <location>
        <begin position="27"/>
        <end position="87"/>
    </location>
</feature>
<dbReference type="Pfam" id="PF13413">
    <property type="entry name" value="HTH_25"/>
    <property type="match status" value="1"/>
</dbReference>
<evidence type="ECO:0000313" key="3">
    <source>
        <dbReference type="EMBL" id="TDP11721.1"/>
    </source>
</evidence>